<dbReference type="GeneID" id="85015690"/>
<dbReference type="EMBL" id="JACHHH010000013">
    <property type="protein sequence ID" value="MBB6042181.1"/>
    <property type="molecule type" value="Genomic_DNA"/>
</dbReference>
<evidence type="ECO:0000313" key="3">
    <source>
        <dbReference type="Proteomes" id="UP000522163"/>
    </source>
</evidence>
<evidence type="ECO:0000256" key="1">
    <source>
        <dbReference type="SAM" id="Phobius"/>
    </source>
</evidence>
<keyword evidence="1" id="KW-0472">Membrane</keyword>
<dbReference type="RefSeq" id="WP_183684680.1">
    <property type="nucleotide sequence ID" value="NZ_CAUQIH010000028.1"/>
</dbReference>
<keyword evidence="1" id="KW-1133">Transmembrane helix</keyword>
<comment type="caution">
    <text evidence="2">The sequence shown here is derived from an EMBL/GenBank/DDBJ whole genome shotgun (WGS) entry which is preliminary data.</text>
</comment>
<organism evidence="2 3">
    <name type="scientific">Oribacterium sinus</name>
    <dbReference type="NCBI Taxonomy" id="237576"/>
    <lineage>
        <taxon>Bacteria</taxon>
        <taxon>Bacillati</taxon>
        <taxon>Bacillota</taxon>
        <taxon>Clostridia</taxon>
        <taxon>Lachnospirales</taxon>
        <taxon>Lachnospiraceae</taxon>
        <taxon>Oribacterium</taxon>
    </lineage>
</organism>
<proteinExistence type="predicted"/>
<feature type="transmembrane region" description="Helical" evidence="1">
    <location>
        <begin position="95"/>
        <end position="118"/>
    </location>
</feature>
<reference evidence="2 3" key="1">
    <citation type="submission" date="2020-08" db="EMBL/GenBank/DDBJ databases">
        <title>Genomic Encyclopedia of Type Strains, Phase IV (KMG-IV): sequencing the most valuable type-strain genomes for metagenomic binning, comparative biology and taxonomic classification.</title>
        <authorList>
            <person name="Goeker M."/>
        </authorList>
    </citation>
    <scope>NUCLEOTIDE SEQUENCE [LARGE SCALE GENOMIC DNA]</scope>
    <source>
        <strain evidence="2 3">DSM 17245</strain>
    </source>
</reference>
<gene>
    <name evidence="2" type="ORF">HNQ46_002177</name>
</gene>
<name>A0A7W9SIR9_9FIRM</name>
<feature type="transmembrane region" description="Helical" evidence="1">
    <location>
        <begin position="70"/>
        <end position="89"/>
    </location>
</feature>
<dbReference type="Proteomes" id="UP000522163">
    <property type="component" value="Unassembled WGS sequence"/>
</dbReference>
<evidence type="ECO:0000313" key="2">
    <source>
        <dbReference type="EMBL" id="MBB6042181.1"/>
    </source>
</evidence>
<protein>
    <submittedName>
        <fullName evidence="2">Uncharacterized protein</fullName>
    </submittedName>
</protein>
<accession>A0A7W9SIR9</accession>
<sequence length="214" mass="25294">MEEQAGCKRKIRGNILPKYTDSEFMLRVGGKAMLTEAEREKVYFTRGFRNFCFRVGKANPHALLLRLRKILLLCFMCLIVFVMVGFKINWLVKCILFGGLLGIIANYFWGIWLTMIIYKHSVLFQLMETKKQQEKRQKYLSESREELLQAIIDGNILVKDLGDGIVLYRNKNIYTLFYKGFFYDMELYEKLRKIFLEPEIAIQQLNNNDNISKE</sequence>
<keyword evidence="1" id="KW-0812">Transmembrane</keyword>
<dbReference type="AlphaFoldDB" id="A0A7W9SIR9"/>